<sequence>MAHLGLKTQIFSGAWSRQKKILLCHWHIFWASCVNMHKWPCTEVPKFLLSSALYFLYYSLLFILQLVSSLIKC</sequence>
<protein>
    <submittedName>
        <fullName evidence="3">Ovule protein</fullName>
    </submittedName>
</protein>
<keyword evidence="1" id="KW-0812">Transmembrane</keyword>
<name>A0A915I9F8_ROMCU</name>
<feature type="transmembrane region" description="Helical" evidence="1">
    <location>
        <begin position="51"/>
        <end position="71"/>
    </location>
</feature>
<dbReference type="WBParaSite" id="nRc.2.0.1.t09925-RA">
    <property type="protein sequence ID" value="nRc.2.0.1.t09925-RA"/>
    <property type="gene ID" value="nRc.2.0.1.g09925"/>
</dbReference>
<dbReference type="PROSITE" id="PS51257">
    <property type="entry name" value="PROKAR_LIPOPROTEIN"/>
    <property type="match status" value="1"/>
</dbReference>
<keyword evidence="1" id="KW-0472">Membrane</keyword>
<evidence type="ECO:0000313" key="3">
    <source>
        <dbReference type="WBParaSite" id="nRc.2.0.1.t09925-RA"/>
    </source>
</evidence>
<dbReference type="AlphaFoldDB" id="A0A915I9F8"/>
<reference evidence="3" key="1">
    <citation type="submission" date="2022-11" db="UniProtKB">
        <authorList>
            <consortium name="WormBaseParasite"/>
        </authorList>
    </citation>
    <scope>IDENTIFICATION</scope>
</reference>
<accession>A0A915I9F8</accession>
<evidence type="ECO:0000313" key="2">
    <source>
        <dbReference type="Proteomes" id="UP000887565"/>
    </source>
</evidence>
<keyword evidence="2" id="KW-1185">Reference proteome</keyword>
<organism evidence="2 3">
    <name type="scientific">Romanomermis culicivorax</name>
    <name type="common">Nematode worm</name>
    <dbReference type="NCBI Taxonomy" id="13658"/>
    <lineage>
        <taxon>Eukaryota</taxon>
        <taxon>Metazoa</taxon>
        <taxon>Ecdysozoa</taxon>
        <taxon>Nematoda</taxon>
        <taxon>Enoplea</taxon>
        <taxon>Dorylaimia</taxon>
        <taxon>Mermithida</taxon>
        <taxon>Mermithoidea</taxon>
        <taxon>Mermithidae</taxon>
        <taxon>Romanomermis</taxon>
    </lineage>
</organism>
<keyword evidence="1" id="KW-1133">Transmembrane helix</keyword>
<evidence type="ECO:0000256" key="1">
    <source>
        <dbReference type="SAM" id="Phobius"/>
    </source>
</evidence>
<dbReference type="Proteomes" id="UP000887565">
    <property type="component" value="Unplaced"/>
</dbReference>
<proteinExistence type="predicted"/>